<name>A0AAV9HA70_9PEZI</name>
<feature type="transmembrane region" description="Helical" evidence="2">
    <location>
        <begin position="1123"/>
        <end position="1143"/>
    </location>
</feature>
<evidence type="ECO:0000313" key="3">
    <source>
        <dbReference type="EMBL" id="KAK4457939.1"/>
    </source>
</evidence>
<feature type="region of interest" description="Disordered" evidence="1">
    <location>
        <begin position="58"/>
        <end position="128"/>
    </location>
</feature>
<sequence length="1236" mass="133358">MAMMNRMKQAAQHKNRRIDIPDYKPFPLRHHFLVVLFLIVCGLAALLEYLINTLPHETDRTKIPNDSSHVPFNTDSQHRQAKDHAAEQPMLLVRGRSKPRDGSSATITQTSHHRSFPTGTHSNRGGTTVAPRAVAIASPDARPPSDHYANTDPITTYVTRADFWYGFSGDYYARTPLFPGDSRDGKCVHSYPGVVMTSDSSACLAIIGLGGNTPPPGWKRAPWLMNDIWFPVGGGCEDDYEKWYPPHSSNATEVPTPLYPVETRYKDPEMERCMTGWNACSYLASRRRKHRARRDEVLSPARRPRAAEPAGTPVLWVYGGFFWKGPSGNVTIRQYYILKLPLAANAFGGQNYGIGATEFVFASQPPKTIVTEAGSTTLAVAETKTDVGSSTSSETSFDTDRSDRIPTTRVEAQTATQTMPTESTTITSESDKPSSSNTDRSEPSSTSPGDSPAPSEGRLREQTLTTHHDPAQTVSDTRPPGFTSTIASSPSNSGPSQTESLHLSSTQTPLPSPSSSSSSARSTGARITVVSMAFIEMPTTSTVTYTQTKGPGPSGPVSVVVSTITTQVLIGVPALMVPAQLTTITDPHGQPVATVTEYYGNELLHASTTVTTVTDSRGSALTTLTQQIPTGPSVVQTLTDAANGAPTATVTVFPVAAPGPAAPGSSPAKIVVAKAGSYFAVYFFPVILTALLLLPIQAIDAEIKIFSPFRLLTLHQGKGANTGGSRDALTMQTGGLAGRWNGLRLLLWKHGDPISLVGDLMIACAAGLVSLSGETVGLKLRGTCIRHNLNTCFVTIAVFPAPARAAQALLAALMVLIVVLGVMLSRWRTGTAAHPTSVAAVCSLMQIPGTRGLVQGLQVGLSEGYRGGGAGEMGGRKRGDSPEMHQRFGERLKEITFRLGRAESGSGTRRAEDYGLIGVAATKQGGGGGGGGGGGAAEKAATGETVHTVQARVAVRTLVDGGREPAQKMRFNVPVKERIEQALYLFFLCGLLILILYYENTVFEDPAESPFESFMDSQSFGVRMLFTSFGLMVSFMWDHLFSNFAKRDIYRRMAQRPQPAALSVLQPRATNLFTGMWRSIRQRDSLGVAMALAGILSRFLPLLLSSVPFAAAQTWITHEICTWLAVALLCIMIIVLLGHVWLVKWPHMPAAAPDSLACCVYYVCDSAMLRDFERLSMLGSRERDRRVERMGRMYRFGWMTGVSGEKRVGIDYPEGEQGFKLRTLDAVGFGIAGTRR</sequence>
<keyword evidence="4" id="KW-1185">Reference proteome</keyword>
<feature type="compositionally biased region" description="Polar residues" evidence="1">
    <location>
        <begin position="64"/>
        <end position="75"/>
    </location>
</feature>
<feature type="compositionally biased region" description="Low complexity" evidence="1">
    <location>
        <begin position="386"/>
        <end position="396"/>
    </location>
</feature>
<reference evidence="3" key="1">
    <citation type="journal article" date="2023" name="Mol. Phylogenet. Evol.">
        <title>Genome-scale phylogeny and comparative genomics of the fungal order Sordariales.</title>
        <authorList>
            <person name="Hensen N."/>
            <person name="Bonometti L."/>
            <person name="Westerberg I."/>
            <person name="Brannstrom I.O."/>
            <person name="Guillou S."/>
            <person name="Cros-Aarteil S."/>
            <person name="Calhoun S."/>
            <person name="Haridas S."/>
            <person name="Kuo A."/>
            <person name="Mondo S."/>
            <person name="Pangilinan J."/>
            <person name="Riley R."/>
            <person name="LaButti K."/>
            <person name="Andreopoulos B."/>
            <person name="Lipzen A."/>
            <person name="Chen C."/>
            <person name="Yan M."/>
            <person name="Daum C."/>
            <person name="Ng V."/>
            <person name="Clum A."/>
            <person name="Steindorff A."/>
            <person name="Ohm R.A."/>
            <person name="Martin F."/>
            <person name="Silar P."/>
            <person name="Natvig D.O."/>
            <person name="Lalanne C."/>
            <person name="Gautier V."/>
            <person name="Ament-Velasquez S.L."/>
            <person name="Kruys A."/>
            <person name="Hutchinson M.I."/>
            <person name="Powell A.J."/>
            <person name="Barry K."/>
            <person name="Miller A.N."/>
            <person name="Grigoriev I.V."/>
            <person name="Debuchy R."/>
            <person name="Gladieux P."/>
            <person name="Hiltunen Thoren M."/>
            <person name="Johannesson H."/>
        </authorList>
    </citation>
    <scope>NUCLEOTIDE SEQUENCE</scope>
    <source>
        <strain evidence="3">PSN324</strain>
    </source>
</reference>
<keyword evidence="2" id="KW-1133">Transmembrane helix</keyword>
<comment type="caution">
    <text evidence="3">The sequence shown here is derived from an EMBL/GenBank/DDBJ whole genome shotgun (WGS) entry which is preliminary data.</text>
</comment>
<evidence type="ECO:0008006" key="5">
    <source>
        <dbReference type="Google" id="ProtNLM"/>
    </source>
</evidence>
<protein>
    <recommendedName>
        <fullName evidence="5">Big-1 domain-containing protein</fullName>
    </recommendedName>
</protein>
<evidence type="ECO:0000256" key="2">
    <source>
        <dbReference type="SAM" id="Phobius"/>
    </source>
</evidence>
<feature type="compositionally biased region" description="Basic and acidic residues" evidence="1">
    <location>
        <begin position="76"/>
        <end position="86"/>
    </location>
</feature>
<keyword evidence="2" id="KW-0472">Membrane</keyword>
<feature type="compositionally biased region" description="Low complexity" evidence="1">
    <location>
        <begin position="500"/>
        <end position="523"/>
    </location>
</feature>
<feature type="compositionally biased region" description="Polar residues" evidence="1">
    <location>
        <begin position="410"/>
        <end position="449"/>
    </location>
</feature>
<dbReference type="Pfam" id="PF11915">
    <property type="entry name" value="DUF3433"/>
    <property type="match status" value="1"/>
</dbReference>
<dbReference type="Proteomes" id="UP001321749">
    <property type="component" value="Unassembled WGS sequence"/>
</dbReference>
<evidence type="ECO:0000256" key="1">
    <source>
        <dbReference type="SAM" id="MobiDB-lite"/>
    </source>
</evidence>
<feature type="compositionally biased region" description="Polar residues" evidence="1">
    <location>
        <begin position="117"/>
        <end position="126"/>
    </location>
</feature>
<feature type="region of interest" description="Disordered" evidence="1">
    <location>
        <begin position="381"/>
        <end position="523"/>
    </location>
</feature>
<feature type="transmembrane region" description="Helical" evidence="2">
    <location>
        <begin position="1086"/>
        <end position="1111"/>
    </location>
</feature>
<feature type="transmembrane region" description="Helical" evidence="2">
    <location>
        <begin position="805"/>
        <end position="824"/>
    </location>
</feature>
<dbReference type="EMBL" id="MU865090">
    <property type="protein sequence ID" value="KAK4457939.1"/>
    <property type="molecule type" value="Genomic_DNA"/>
</dbReference>
<proteinExistence type="predicted"/>
<dbReference type="AlphaFoldDB" id="A0AAV9HA70"/>
<reference evidence="3" key="2">
    <citation type="submission" date="2023-06" db="EMBL/GenBank/DDBJ databases">
        <authorList>
            <consortium name="Lawrence Berkeley National Laboratory"/>
            <person name="Mondo S.J."/>
            <person name="Hensen N."/>
            <person name="Bonometti L."/>
            <person name="Westerberg I."/>
            <person name="Brannstrom I.O."/>
            <person name="Guillou S."/>
            <person name="Cros-Aarteil S."/>
            <person name="Calhoun S."/>
            <person name="Haridas S."/>
            <person name="Kuo A."/>
            <person name="Pangilinan J."/>
            <person name="Riley R."/>
            <person name="Labutti K."/>
            <person name="Andreopoulos B."/>
            <person name="Lipzen A."/>
            <person name="Chen C."/>
            <person name="Yanf M."/>
            <person name="Daum C."/>
            <person name="Ng V."/>
            <person name="Clum A."/>
            <person name="Steindorff A."/>
            <person name="Ohm R."/>
            <person name="Martin F."/>
            <person name="Silar P."/>
            <person name="Natvig D."/>
            <person name="Lalanne C."/>
            <person name="Gautier V."/>
            <person name="Ament-Velasquez S.L."/>
            <person name="Kruys A."/>
            <person name="Hutchinson M.I."/>
            <person name="Powell A.J."/>
            <person name="Barry K."/>
            <person name="Miller A.N."/>
            <person name="Grigoriev I.V."/>
            <person name="Debuchy R."/>
            <person name="Gladieux P."/>
            <person name="Thoren M.H."/>
            <person name="Johannesson H."/>
        </authorList>
    </citation>
    <scope>NUCLEOTIDE SEQUENCE</scope>
    <source>
        <strain evidence="3">PSN324</strain>
    </source>
</reference>
<dbReference type="InterPro" id="IPR021840">
    <property type="entry name" value="DUF3433"/>
</dbReference>
<accession>A0AAV9HA70</accession>
<organism evidence="3 4">
    <name type="scientific">Cladorrhinum samala</name>
    <dbReference type="NCBI Taxonomy" id="585594"/>
    <lineage>
        <taxon>Eukaryota</taxon>
        <taxon>Fungi</taxon>
        <taxon>Dikarya</taxon>
        <taxon>Ascomycota</taxon>
        <taxon>Pezizomycotina</taxon>
        <taxon>Sordariomycetes</taxon>
        <taxon>Sordariomycetidae</taxon>
        <taxon>Sordariales</taxon>
        <taxon>Podosporaceae</taxon>
        <taxon>Cladorrhinum</taxon>
    </lineage>
</organism>
<gene>
    <name evidence="3" type="ORF">QBC42DRAFT_316566</name>
</gene>
<feature type="transmembrane region" description="Helical" evidence="2">
    <location>
        <begin position="1020"/>
        <end position="1041"/>
    </location>
</feature>
<feature type="compositionally biased region" description="Basic and acidic residues" evidence="1">
    <location>
        <begin position="457"/>
        <end position="470"/>
    </location>
</feature>
<evidence type="ECO:0000313" key="4">
    <source>
        <dbReference type="Proteomes" id="UP001321749"/>
    </source>
</evidence>
<dbReference type="PANTHER" id="PTHR37544">
    <property type="entry name" value="SPRAY-RELATED"/>
    <property type="match status" value="1"/>
</dbReference>
<feature type="compositionally biased region" description="Polar residues" evidence="1">
    <location>
        <begin position="472"/>
        <end position="499"/>
    </location>
</feature>
<keyword evidence="2" id="KW-0812">Transmembrane</keyword>
<feature type="transmembrane region" description="Helical" evidence="2">
    <location>
        <begin position="982"/>
        <end position="1000"/>
    </location>
</feature>
<dbReference type="PANTHER" id="PTHR37544:SF3">
    <property type="entry name" value="SPRAY"/>
    <property type="match status" value="1"/>
</dbReference>